<dbReference type="EMBL" id="CP002541">
    <property type="protein sequence ID" value="ADY11911.1"/>
    <property type="molecule type" value="Genomic_DNA"/>
</dbReference>
<dbReference type="HOGENOM" id="CLU_1694397_0_0_12"/>
<accession>F0RX61</accession>
<dbReference type="PROSITE" id="PS51257">
    <property type="entry name" value="PROKAR_LIPOPROTEIN"/>
    <property type="match status" value="1"/>
</dbReference>
<name>F0RX61_SPHGB</name>
<dbReference type="RefSeq" id="WP_013605764.1">
    <property type="nucleotide sequence ID" value="NC_015152.1"/>
</dbReference>
<proteinExistence type="predicted"/>
<protein>
    <recommendedName>
        <fullName evidence="3">Lipoprotein</fullName>
    </recommendedName>
</protein>
<dbReference type="KEGG" id="sbu:SpiBuddy_0066"/>
<sequence length="155" mass="17169">MSLKKWLLLTLLLCLVVALFVGCKEAEPFPKNRELFVINGTTDTQVIGISIQAVPHGQRKIDSSGSYVLRESDSLDGNEQFGIVLSPFVYRTIVDIEYDFGDELSYGYKTVSIDFPVNASLPTYVTLINDGNVEFPGYTIEVSGEYVAFNVPITT</sequence>
<dbReference type="Proteomes" id="UP000008466">
    <property type="component" value="Chromosome"/>
</dbReference>
<keyword evidence="2" id="KW-1185">Reference proteome</keyword>
<organism evidence="1 2">
    <name type="scientific">Sphaerochaeta globosa (strain ATCC BAA-1886 / DSM 22777 / Buddy)</name>
    <name type="common">Spirochaeta sp. (strain Buddy)</name>
    <dbReference type="NCBI Taxonomy" id="158189"/>
    <lineage>
        <taxon>Bacteria</taxon>
        <taxon>Pseudomonadati</taxon>
        <taxon>Spirochaetota</taxon>
        <taxon>Spirochaetia</taxon>
        <taxon>Spirochaetales</taxon>
        <taxon>Sphaerochaetaceae</taxon>
        <taxon>Sphaerochaeta</taxon>
    </lineage>
</organism>
<reference evidence="2" key="1">
    <citation type="submission" date="2011-02" db="EMBL/GenBank/DDBJ databases">
        <title>Complete sequence of Spirochaeta sp. Buddy.</title>
        <authorList>
            <person name="Lucas S."/>
            <person name="Copeland A."/>
            <person name="Lapidus A."/>
            <person name="Cheng J.-F."/>
            <person name="Goodwin L."/>
            <person name="Pitluck S."/>
            <person name="Zeytun A."/>
            <person name="Detter J.C."/>
            <person name="Han C."/>
            <person name="Tapia R."/>
            <person name="Land M."/>
            <person name="Hauser L."/>
            <person name="Kyrpides N."/>
            <person name="Ivanova N."/>
            <person name="Mikhailova N."/>
            <person name="Pagani I."/>
            <person name="Ritalahti K.M."/>
            <person name="Loeffler F.E."/>
            <person name="Woyke T."/>
        </authorList>
    </citation>
    <scope>NUCLEOTIDE SEQUENCE [LARGE SCALE GENOMIC DNA]</scope>
    <source>
        <strain evidence="2">ATCC BAA-1886 / DSM 22777 / Buddy</strain>
    </source>
</reference>
<evidence type="ECO:0000313" key="1">
    <source>
        <dbReference type="EMBL" id="ADY11911.1"/>
    </source>
</evidence>
<dbReference type="AlphaFoldDB" id="F0RX61"/>
<evidence type="ECO:0000313" key="2">
    <source>
        <dbReference type="Proteomes" id="UP000008466"/>
    </source>
</evidence>
<gene>
    <name evidence="1" type="ordered locus">SpiBuddy_0066</name>
</gene>
<evidence type="ECO:0008006" key="3">
    <source>
        <dbReference type="Google" id="ProtNLM"/>
    </source>
</evidence>